<dbReference type="EMBL" id="FTMH01000019">
    <property type="protein sequence ID" value="SIQ58294.1"/>
    <property type="molecule type" value="Genomic_DNA"/>
</dbReference>
<dbReference type="Proteomes" id="UP000185547">
    <property type="component" value="Unassembled WGS sequence"/>
</dbReference>
<name>A0A9X8R613_9CORY</name>
<proteinExistence type="predicted"/>
<protein>
    <submittedName>
        <fullName evidence="1">Uncharacterized protein</fullName>
    </submittedName>
</protein>
<gene>
    <name evidence="1" type="ORF">SAMN05421802_11947</name>
</gene>
<dbReference type="AlphaFoldDB" id="A0A9X8R613"/>
<reference evidence="1 2" key="1">
    <citation type="submission" date="2017-01" db="EMBL/GenBank/DDBJ databases">
        <authorList>
            <person name="Varghese N."/>
            <person name="Submissions S."/>
        </authorList>
    </citation>
    <scope>NUCLEOTIDE SEQUENCE [LARGE SCALE GENOMIC DNA]</scope>
    <source>
        <strain evidence="1 2">DSM 44280</strain>
    </source>
</reference>
<comment type="caution">
    <text evidence="1">The sequence shown here is derived from an EMBL/GenBank/DDBJ whole genome shotgun (WGS) entry which is preliminary data.</text>
</comment>
<evidence type="ECO:0000313" key="2">
    <source>
        <dbReference type="Proteomes" id="UP000185547"/>
    </source>
</evidence>
<keyword evidence="2" id="KW-1185">Reference proteome</keyword>
<sequence length="201" mass="21591">MSTGRAKMRISRSRNKLHQIAYTAELTEYDAEPPARTWLLDGLPEKINPELEAVALYLIFGSWCGGEFVVPQKMGPNTAAAISAHAGMDFFPGPIEYYPKPIFRGSNTVTVTDRLEQAGARTLVVLSGSTWNGSLKSTSGLIVSTNADVFEKIDEFPTAKVATSVLLAEELDVAEIVLDCGSSAMTQGISPLLRQVGIALG</sequence>
<evidence type="ECO:0000313" key="1">
    <source>
        <dbReference type="EMBL" id="SIQ58294.1"/>
    </source>
</evidence>
<organism evidence="1 2">
    <name type="scientific">Corynebacterium afermentans</name>
    <dbReference type="NCBI Taxonomy" id="38286"/>
    <lineage>
        <taxon>Bacteria</taxon>
        <taxon>Bacillati</taxon>
        <taxon>Actinomycetota</taxon>
        <taxon>Actinomycetes</taxon>
        <taxon>Mycobacteriales</taxon>
        <taxon>Corynebacteriaceae</taxon>
        <taxon>Corynebacterium</taxon>
    </lineage>
</organism>
<accession>A0A9X8R613</accession>